<dbReference type="HAMAP" id="MF_00844_B">
    <property type="entry name" value="RqcH_B"/>
    <property type="match status" value="1"/>
</dbReference>
<evidence type="ECO:0000313" key="7">
    <source>
        <dbReference type="EMBL" id="MRI80454.1"/>
    </source>
</evidence>
<dbReference type="EMBL" id="WJQR01000001">
    <property type="protein sequence ID" value="MRI80454.1"/>
    <property type="molecule type" value="Genomic_DNA"/>
</dbReference>
<evidence type="ECO:0000256" key="2">
    <source>
        <dbReference type="ARBA" id="ARBA00022730"/>
    </source>
</evidence>
<dbReference type="Proteomes" id="UP000469870">
    <property type="component" value="Unassembled WGS sequence"/>
</dbReference>
<dbReference type="Pfam" id="PF05670">
    <property type="entry name" value="NFACT-R_1"/>
    <property type="match status" value="1"/>
</dbReference>
<evidence type="ECO:0000259" key="6">
    <source>
        <dbReference type="Pfam" id="PF05670"/>
    </source>
</evidence>
<dbReference type="GO" id="GO:0000049">
    <property type="term" value="F:tRNA binding"/>
    <property type="evidence" value="ECO:0007669"/>
    <property type="project" value="UniProtKB-UniRule"/>
</dbReference>
<dbReference type="InterPro" id="IPR008532">
    <property type="entry name" value="NFACT_RNA-bd"/>
</dbReference>
<dbReference type="InterPro" id="IPR051608">
    <property type="entry name" value="RQC_Subunit_NEMF"/>
</dbReference>
<sequence length="571" mass="65775">MSFDGFFTRALVNELKEQLLGGRIHKIYQPFEQELQFVIRANRQNQRLAASIHPTYYRVLLTEERPSNPTHAPMFCMLMRKHLENAIVLDIRQIENDRIIEFELSGRDELGDLQNYLLIFELMGRHSNILLINSRTSTIIDCIKHVSPALNSYRSLQPGATYVRPPSNSQQSNILSLSETDLSDWIQANEDKIVAGQAHQVTQGLSKMAAEALAFLIKERNLTPQEAIQWFIYEVKEQSKPLLFVAENTVKFYLIDLPNLEGKRQELQTFSKVLAEFFTQKVHLDRVKQLSGDMIQKIKHVIGRNELKLEKLSKEREIASAADTYRIKGELLNAYAYRIQKGLTEVELENYYEDNALMTVELDPRKTPIENSQQYFKKYAKYRDSLKYIDQQEELALGENDYLDGILVQLSQADLEDIEMIKQELTDEGYVSQRKGSVKKRAKSTSKPRRYRSSDGVMIYVGRNNQQNDELSMKKAAKNHWWLHTKDIPGAHVIIESDRPSDQTMKEAAEIAAYYSKFQHSANVPVDTVQVKHLHKPNGAKPGFVIYEGQQTLFVTPVETDINTLSVDKED</sequence>
<keyword evidence="1 5" id="KW-0820">tRNA-binding</keyword>
<evidence type="ECO:0000256" key="3">
    <source>
        <dbReference type="ARBA" id="ARBA00022884"/>
    </source>
</evidence>
<reference evidence="9 10" key="1">
    <citation type="submission" date="2019-11" db="EMBL/GenBank/DDBJ databases">
        <title>Characterisation of Fundicoccus ignavus gen. nov. sp. nov., a novel genus of the family Aerococcaceae isolated from bulk tank milk.</title>
        <authorList>
            <person name="Siebert A."/>
            <person name="Huptas C."/>
            <person name="Wenning M."/>
            <person name="Scherer S."/>
            <person name="Doll E.V."/>
        </authorList>
    </citation>
    <scope>NUCLEOTIDE SEQUENCE [LARGE SCALE GENOMIC DNA]</scope>
    <source>
        <strain evidence="7 10">DSM 109653</strain>
        <strain evidence="8 9">WS4759</strain>
    </source>
</reference>
<dbReference type="AlphaFoldDB" id="A0A6I2GDL1"/>
<dbReference type="InterPro" id="IPR043682">
    <property type="entry name" value="RqcH_bacterial"/>
</dbReference>
<evidence type="ECO:0000313" key="9">
    <source>
        <dbReference type="Proteomes" id="UP000430975"/>
    </source>
</evidence>
<keyword evidence="3 5" id="KW-0694">RNA-binding</keyword>
<protein>
    <recommendedName>
        <fullName evidence="5">Rqc2 homolog RqcH</fullName>
        <shortName evidence="5">RqcH</shortName>
    </recommendedName>
</protein>
<dbReference type="FunFam" id="2.30.310.10:FF:000004">
    <property type="entry name" value="Fibronectin-binding protein A"/>
    <property type="match status" value="1"/>
</dbReference>
<dbReference type="GO" id="GO:0043023">
    <property type="term" value="F:ribosomal large subunit binding"/>
    <property type="evidence" value="ECO:0007669"/>
    <property type="project" value="UniProtKB-UniRule"/>
</dbReference>
<name>A0A6I2GDL1_9LACT</name>
<comment type="subunit">
    <text evidence="5">Associates with stalled 50S ribosomal subunits. Binds to RqcP.</text>
</comment>
<proteinExistence type="inferred from homology"/>
<dbReference type="GO" id="GO:0072344">
    <property type="term" value="P:rescue of stalled ribosome"/>
    <property type="evidence" value="ECO:0007669"/>
    <property type="project" value="UniProtKB-UniRule"/>
</dbReference>
<comment type="similarity">
    <text evidence="5">Belongs to the NEMF family.</text>
</comment>
<evidence type="ECO:0000256" key="5">
    <source>
        <dbReference type="HAMAP-Rule" id="MF_00844"/>
    </source>
</evidence>
<dbReference type="PANTHER" id="PTHR15239:SF6">
    <property type="entry name" value="RIBOSOME QUALITY CONTROL COMPLEX SUBUNIT NEMF"/>
    <property type="match status" value="1"/>
</dbReference>
<dbReference type="EMBL" id="WJQS01000002">
    <property type="protein sequence ID" value="MRI84704.1"/>
    <property type="molecule type" value="Genomic_DNA"/>
</dbReference>
<dbReference type="PANTHER" id="PTHR15239">
    <property type="entry name" value="NUCLEAR EXPORT MEDIATOR FACTOR NEMF"/>
    <property type="match status" value="1"/>
</dbReference>
<comment type="caution">
    <text evidence="8">The sequence shown here is derived from an EMBL/GenBank/DDBJ whole genome shotgun (WGS) entry which is preliminary data.</text>
</comment>
<keyword evidence="9" id="KW-1185">Reference proteome</keyword>
<dbReference type="Pfam" id="PF05833">
    <property type="entry name" value="NFACT_N"/>
    <property type="match status" value="1"/>
</dbReference>
<dbReference type="GO" id="GO:1990112">
    <property type="term" value="C:RQC complex"/>
    <property type="evidence" value="ECO:0007669"/>
    <property type="project" value="TreeGrafter"/>
</dbReference>
<dbReference type="Gene3D" id="2.30.310.10">
    <property type="entry name" value="ibrinogen binding protein from staphylococcus aureus domain"/>
    <property type="match status" value="1"/>
</dbReference>
<gene>
    <name evidence="5" type="primary">rqcH</name>
    <name evidence="8" type="ORF">GIY09_02175</name>
    <name evidence="7" type="ORF">GIY11_00210</name>
</gene>
<feature type="domain" description="NFACT RNA-binding" evidence="6">
    <location>
        <begin position="448"/>
        <end position="539"/>
    </location>
</feature>
<evidence type="ECO:0000313" key="10">
    <source>
        <dbReference type="Proteomes" id="UP000469870"/>
    </source>
</evidence>
<dbReference type="Proteomes" id="UP000430975">
    <property type="component" value="Unassembled WGS sequence"/>
</dbReference>
<accession>A0A6I2GDL1</accession>
<evidence type="ECO:0000256" key="1">
    <source>
        <dbReference type="ARBA" id="ARBA00022555"/>
    </source>
</evidence>
<evidence type="ECO:0000256" key="4">
    <source>
        <dbReference type="ARBA" id="ARBA00022917"/>
    </source>
</evidence>
<evidence type="ECO:0000313" key="8">
    <source>
        <dbReference type="EMBL" id="MRI84704.1"/>
    </source>
</evidence>
<organism evidence="8 9">
    <name type="scientific">Fundicoccus ignavus</name>
    <dbReference type="NCBI Taxonomy" id="2664442"/>
    <lineage>
        <taxon>Bacteria</taxon>
        <taxon>Bacillati</taxon>
        <taxon>Bacillota</taxon>
        <taxon>Bacilli</taxon>
        <taxon>Lactobacillales</taxon>
        <taxon>Aerococcaceae</taxon>
        <taxon>Fundicoccus</taxon>
    </lineage>
</organism>
<keyword evidence="2 5" id="KW-0699">rRNA-binding</keyword>
<comment type="function">
    <text evidence="5">Key component of the ribosome quality control system (RQC), a ribosome-associated complex that mediates the extraction of incompletely synthesized nascent chains from stalled ribosomes and their subsequent degradation. RqcH recruits Ala-charged tRNA, and with RqcP directs the elongation of stalled nascent chains on 50S ribosomal subunits, leading to non-templated C-terminal alanine extensions (Ala tail). The Ala tail promotes nascent chain degradation. May add between 1 and at least 8 Ala residues. Binds to stalled 50S ribosomal subunits.</text>
</comment>
<dbReference type="RefSeq" id="WP_153861016.1">
    <property type="nucleotide sequence ID" value="NZ_WJQR01000001.1"/>
</dbReference>
<dbReference type="GO" id="GO:0019843">
    <property type="term" value="F:rRNA binding"/>
    <property type="evidence" value="ECO:0007669"/>
    <property type="project" value="UniProtKB-UniRule"/>
</dbReference>
<keyword evidence="4 5" id="KW-0648">Protein biosynthesis</keyword>